<proteinExistence type="predicted"/>
<sequence length="102" mass="11106">MRPRHPVTLFRPMRTSNNDGTFSESLVVTRVGTVYVISTVHEAQTAFIADVNTDVRVGDLMTADAANYRVTGISRVLGAPHKVLTLERRSKPIVPGVTEVGS</sequence>
<reference evidence="1" key="1">
    <citation type="journal article" date="2015" name="Nature">
        <title>Complex archaea that bridge the gap between prokaryotes and eukaryotes.</title>
        <authorList>
            <person name="Spang A."/>
            <person name="Saw J.H."/>
            <person name="Jorgensen S.L."/>
            <person name="Zaremba-Niedzwiedzka K."/>
            <person name="Martijn J."/>
            <person name="Lind A.E."/>
            <person name="van Eijk R."/>
            <person name="Schleper C."/>
            <person name="Guy L."/>
            <person name="Ettema T.J."/>
        </authorList>
    </citation>
    <scope>NUCLEOTIDE SEQUENCE</scope>
</reference>
<dbReference type="AlphaFoldDB" id="A0A0F9EFY6"/>
<name>A0A0F9EFY6_9ZZZZ</name>
<gene>
    <name evidence="1" type="ORF">LCGC14_2157530</name>
</gene>
<organism evidence="1">
    <name type="scientific">marine sediment metagenome</name>
    <dbReference type="NCBI Taxonomy" id="412755"/>
    <lineage>
        <taxon>unclassified sequences</taxon>
        <taxon>metagenomes</taxon>
        <taxon>ecological metagenomes</taxon>
    </lineage>
</organism>
<evidence type="ECO:0000313" key="1">
    <source>
        <dbReference type="EMBL" id="KKL65186.1"/>
    </source>
</evidence>
<dbReference type="EMBL" id="LAZR01027615">
    <property type="protein sequence ID" value="KKL65186.1"/>
    <property type="molecule type" value="Genomic_DNA"/>
</dbReference>
<accession>A0A0F9EFY6</accession>
<protein>
    <submittedName>
        <fullName evidence="1">Uncharacterized protein</fullName>
    </submittedName>
</protein>
<comment type="caution">
    <text evidence="1">The sequence shown here is derived from an EMBL/GenBank/DDBJ whole genome shotgun (WGS) entry which is preliminary data.</text>
</comment>